<dbReference type="GeneID" id="20231620"/>
<dbReference type="CTD" id="20231620"/>
<dbReference type="PANTHER" id="PTHR12127">
    <property type="entry name" value="MUCOLIPIN"/>
    <property type="match status" value="1"/>
</dbReference>
<evidence type="ECO:0000256" key="10">
    <source>
        <dbReference type="ARBA" id="ARBA00023157"/>
    </source>
</evidence>
<evidence type="ECO:0000256" key="11">
    <source>
        <dbReference type="ARBA" id="ARBA00023303"/>
    </source>
</evidence>
<accession>V4AH67</accession>
<dbReference type="CDD" id="cd21050">
    <property type="entry name" value="ELD_TRPML"/>
    <property type="match status" value="1"/>
</dbReference>
<name>V4AH67_LOTGI</name>
<keyword evidence="7 13" id="KW-1133">Transmembrane helix</keyword>
<feature type="transmembrane region" description="Helical" evidence="13">
    <location>
        <begin position="444"/>
        <end position="466"/>
    </location>
</feature>
<evidence type="ECO:0000256" key="6">
    <source>
        <dbReference type="ARBA" id="ARBA00022753"/>
    </source>
</evidence>
<feature type="transmembrane region" description="Helical" evidence="13">
    <location>
        <begin position="402"/>
        <end position="424"/>
    </location>
</feature>
<keyword evidence="8" id="KW-0406">Ion transport</keyword>
<sequence>MANIETVVEHSINHISDDNHEIPEREKPIKPIRRQSSYYTPNLEDKFRRKLKYFFMDPCSKWKAKRRFPWKLCLQIVKIIIITAQVVIFAGQRSGTVDYFERNKLALKHIFLKNWEAAYETMPYPPAVGNYAVYTKQDLIDHIDHIMQQYYRIPQVAIGTFFWERNDTNGTESVPPPIQMCKTSYNEVSIFENKSFIIDPDVHTVCFPIEPIVYKNKTVSYDILEYLREKNLTILFTRLIKIELKIAFRSYHLDLLTRHTGPACFKTQVNVLFDNNQRNGQTLIDLNTQIFEIECNGKILSEDVEDIRDRLIAYDSVVMCVVILSTFLCIRSIIRAQKLRKVYLTVIFFSNRFGKQLSLSEQLEFLNLWYVLIIINDILTLAGSCFKIMLESKKFSSLSENYDLCSILLGSGSLLAWCGVLRYLGFFAKYNILIVTLKTAFPNVLRFMVCALILYLGFMFCGWVILGPYHIKFRHLSTTSECLFSLVNGDDMFVTFSATETNNNLVWYFSRVYLYIFISLFIYIVLSLFIAVIMDTYETLKHYWENGFPKSDLFTFIEECSDLPSSGRFDDRKFKGCGLCSCFPCFEK</sequence>
<evidence type="ECO:0000259" key="15">
    <source>
        <dbReference type="Pfam" id="PF21381"/>
    </source>
</evidence>
<dbReference type="InterPro" id="IPR049134">
    <property type="entry name" value="MCLN_ECD"/>
</dbReference>
<dbReference type="GO" id="GO:0005886">
    <property type="term" value="C:plasma membrane"/>
    <property type="evidence" value="ECO:0007669"/>
    <property type="project" value="UniProtKB-SubCell"/>
</dbReference>
<keyword evidence="17" id="KW-1185">Reference proteome</keyword>
<keyword evidence="4" id="KW-1003">Cell membrane</keyword>
<dbReference type="InterPro" id="IPR039031">
    <property type="entry name" value="Mucolipin"/>
</dbReference>
<evidence type="ECO:0000313" key="17">
    <source>
        <dbReference type="Proteomes" id="UP000030746"/>
    </source>
</evidence>
<feature type="transmembrane region" description="Helical" evidence="13">
    <location>
        <begin position="512"/>
        <end position="534"/>
    </location>
</feature>
<comment type="catalytic activity">
    <reaction evidence="12">
        <text>Ca(2+)(in) = Ca(2+)(out)</text>
        <dbReference type="Rhea" id="RHEA:29671"/>
        <dbReference type="ChEBI" id="CHEBI:29108"/>
    </reaction>
</comment>
<keyword evidence="6" id="KW-0967">Endosome</keyword>
<dbReference type="STRING" id="225164.V4AH67"/>
<feature type="domain" description="Polycystin cation channel PKD1/PKD2" evidence="14">
    <location>
        <begin position="394"/>
        <end position="539"/>
    </location>
</feature>
<feature type="transmembrane region" description="Helical" evidence="13">
    <location>
        <begin position="365"/>
        <end position="390"/>
    </location>
</feature>
<evidence type="ECO:0000259" key="14">
    <source>
        <dbReference type="Pfam" id="PF08016"/>
    </source>
</evidence>
<evidence type="ECO:0000256" key="5">
    <source>
        <dbReference type="ARBA" id="ARBA00022692"/>
    </source>
</evidence>
<dbReference type="Gene3D" id="1.10.287.70">
    <property type="match status" value="1"/>
</dbReference>
<dbReference type="RefSeq" id="XP_009054807.1">
    <property type="nucleotide sequence ID" value="XM_009056559.1"/>
</dbReference>
<dbReference type="OMA" id="WQARRKF"/>
<dbReference type="HOGENOM" id="CLU_020945_1_1_1"/>
<dbReference type="FunFam" id="1.10.287.70:FF:000033">
    <property type="entry name" value="Mucolipin 1"/>
    <property type="match status" value="1"/>
</dbReference>
<dbReference type="OrthoDB" id="263481at2759"/>
<dbReference type="InterPro" id="IPR013122">
    <property type="entry name" value="PKD1_2_channel"/>
</dbReference>
<dbReference type="Pfam" id="PF08016">
    <property type="entry name" value="PKD_channel"/>
    <property type="match status" value="1"/>
</dbReference>
<evidence type="ECO:0000256" key="2">
    <source>
        <dbReference type="ARBA" id="ARBA00004651"/>
    </source>
</evidence>
<feature type="transmembrane region" description="Helical" evidence="13">
    <location>
        <begin position="311"/>
        <end position="330"/>
    </location>
</feature>
<protein>
    <submittedName>
        <fullName evidence="16">Uncharacterized protein</fullName>
    </submittedName>
</protein>
<evidence type="ECO:0000313" key="16">
    <source>
        <dbReference type="EMBL" id="ESO94525.1"/>
    </source>
</evidence>
<evidence type="ECO:0000256" key="8">
    <source>
        <dbReference type="ARBA" id="ARBA00023065"/>
    </source>
</evidence>
<reference evidence="16 17" key="1">
    <citation type="journal article" date="2013" name="Nature">
        <title>Insights into bilaterian evolution from three spiralian genomes.</title>
        <authorList>
            <person name="Simakov O."/>
            <person name="Marletaz F."/>
            <person name="Cho S.J."/>
            <person name="Edsinger-Gonzales E."/>
            <person name="Havlak P."/>
            <person name="Hellsten U."/>
            <person name="Kuo D.H."/>
            <person name="Larsson T."/>
            <person name="Lv J."/>
            <person name="Arendt D."/>
            <person name="Savage R."/>
            <person name="Osoegawa K."/>
            <person name="de Jong P."/>
            <person name="Grimwood J."/>
            <person name="Chapman J.A."/>
            <person name="Shapiro H."/>
            <person name="Aerts A."/>
            <person name="Otillar R.P."/>
            <person name="Terry A.Y."/>
            <person name="Boore J.L."/>
            <person name="Grigoriev I.V."/>
            <person name="Lindberg D.R."/>
            <person name="Seaver E.C."/>
            <person name="Weisblat D.A."/>
            <person name="Putnam N.H."/>
            <person name="Rokhsar D.S."/>
        </authorList>
    </citation>
    <scope>NUCLEOTIDE SEQUENCE [LARGE SCALE GENOMIC DNA]</scope>
</reference>
<evidence type="ECO:0000256" key="9">
    <source>
        <dbReference type="ARBA" id="ARBA00023136"/>
    </source>
</evidence>
<dbReference type="GO" id="GO:0010008">
    <property type="term" value="C:endosome membrane"/>
    <property type="evidence" value="ECO:0007669"/>
    <property type="project" value="UniProtKB-SubCell"/>
</dbReference>
<keyword evidence="9 13" id="KW-0472">Membrane</keyword>
<dbReference type="EMBL" id="KB201802">
    <property type="protein sequence ID" value="ESO94525.1"/>
    <property type="molecule type" value="Genomic_DNA"/>
</dbReference>
<keyword evidence="11" id="KW-0407">Ion channel</keyword>
<dbReference type="KEGG" id="lgi:LOTGIDRAFT_118439"/>
<dbReference type="GO" id="GO:0072345">
    <property type="term" value="F:NAADP-sensitive calcium-release channel activity"/>
    <property type="evidence" value="ECO:0007669"/>
    <property type="project" value="TreeGrafter"/>
</dbReference>
<proteinExistence type="predicted"/>
<evidence type="ECO:0000256" key="1">
    <source>
        <dbReference type="ARBA" id="ARBA00004337"/>
    </source>
</evidence>
<dbReference type="PANTHER" id="PTHR12127:SF7">
    <property type="entry name" value="SD02261P"/>
    <property type="match status" value="1"/>
</dbReference>
<evidence type="ECO:0000256" key="4">
    <source>
        <dbReference type="ARBA" id="ARBA00022475"/>
    </source>
</evidence>
<feature type="domain" description="Mucolipin extracytosolic" evidence="15">
    <location>
        <begin position="97"/>
        <end position="295"/>
    </location>
</feature>
<organism evidence="16 17">
    <name type="scientific">Lottia gigantea</name>
    <name type="common">Giant owl limpet</name>
    <dbReference type="NCBI Taxonomy" id="225164"/>
    <lineage>
        <taxon>Eukaryota</taxon>
        <taxon>Metazoa</taxon>
        <taxon>Spiralia</taxon>
        <taxon>Lophotrochozoa</taxon>
        <taxon>Mollusca</taxon>
        <taxon>Gastropoda</taxon>
        <taxon>Patellogastropoda</taxon>
        <taxon>Lottioidea</taxon>
        <taxon>Lottiidae</taxon>
        <taxon>Lottia</taxon>
    </lineage>
</organism>
<evidence type="ECO:0000256" key="12">
    <source>
        <dbReference type="ARBA" id="ARBA00036634"/>
    </source>
</evidence>
<gene>
    <name evidence="16" type="ORF">LOTGIDRAFT_118439</name>
</gene>
<dbReference type="AlphaFoldDB" id="V4AH67"/>
<dbReference type="GO" id="GO:0005765">
    <property type="term" value="C:lysosomal membrane"/>
    <property type="evidence" value="ECO:0007669"/>
    <property type="project" value="TreeGrafter"/>
</dbReference>
<dbReference type="Pfam" id="PF21381">
    <property type="entry name" value="MCLN_ECD"/>
    <property type="match status" value="1"/>
</dbReference>
<evidence type="ECO:0000256" key="13">
    <source>
        <dbReference type="SAM" id="Phobius"/>
    </source>
</evidence>
<evidence type="ECO:0000256" key="3">
    <source>
        <dbReference type="ARBA" id="ARBA00022448"/>
    </source>
</evidence>
<keyword evidence="3" id="KW-0813">Transport</keyword>
<keyword evidence="10" id="KW-1015">Disulfide bond</keyword>
<dbReference type="Proteomes" id="UP000030746">
    <property type="component" value="Unassembled WGS sequence"/>
</dbReference>
<keyword evidence="5 13" id="KW-0812">Transmembrane</keyword>
<comment type="subcellular location">
    <subcellularLocation>
        <location evidence="2">Cell membrane</location>
        <topology evidence="2">Multi-pass membrane protein</topology>
    </subcellularLocation>
    <subcellularLocation>
        <location evidence="1">Endosome membrane</location>
        <topology evidence="1">Multi-pass membrane protein</topology>
    </subcellularLocation>
</comment>
<evidence type="ECO:0000256" key="7">
    <source>
        <dbReference type="ARBA" id="ARBA00022989"/>
    </source>
</evidence>